<feature type="domain" description="PPM-type phosphatase" evidence="2">
    <location>
        <begin position="256"/>
        <end position="525"/>
    </location>
</feature>
<dbReference type="PROSITE" id="PS51746">
    <property type="entry name" value="PPM_2"/>
    <property type="match status" value="1"/>
</dbReference>
<organism evidence="3 4">
    <name type="scientific">Aphanothece hegewaldii CCALA 016</name>
    <dbReference type="NCBI Taxonomy" id="2107694"/>
    <lineage>
        <taxon>Bacteria</taxon>
        <taxon>Bacillati</taxon>
        <taxon>Cyanobacteriota</taxon>
        <taxon>Cyanophyceae</taxon>
        <taxon>Oscillatoriophycideae</taxon>
        <taxon>Chroococcales</taxon>
        <taxon>Aphanothecaceae</taxon>
        <taxon>Aphanothece</taxon>
    </lineage>
</organism>
<dbReference type="Gene3D" id="3.60.40.10">
    <property type="entry name" value="PPM-type phosphatase domain"/>
    <property type="match status" value="1"/>
</dbReference>
<dbReference type="SMART" id="SM00332">
    <property type="entry name" value="PP2Cc"/>
    <property type="match status" value="1"/>
</dbReference>
<accession>A0A2T1LXV4</accession>
<dbReference type="InterPro" id="IPR001932">
    <property type="entry name" value="PPM-type_phosphatase-like_dom"/>
</dbReference>
<dbReference type="OrthoDB" id="495860at2"/>
<protein>
    <submittedName>
        <fullName evidence="3">Protein phosphatase</fullName>
    </submittedName>
</protein>
<dbReference type="Pfam" id="PF13672">
    <property type="entry name" value="PP2C_2"/>
    <property type="match status" value="1"/>
</dbReference>
<feature type="region of interest" description="Disordered" evidence="1">
    <location>
        <begin position="734"/>
        <end position="756"/>
    </location>
</feature>
<reference evidence="3 4" key="1">
    <citation type="submission" date="2018-03" db="EMBL/GenBank/DDBJ databases">
        <title>The ancient ancestry and fast evolution of plastids.</title>
        <authorList>
            <person name="Moore K.R."/>
            <person name="Magnabosco C."/>
            <person name="Momper L."/>
            <person name="Gold D.A."/>
            <person name="Bosak T."/>
            <person name="Fournier G.P."/>
        </authorList>
    </citation>
    <scope>NUCLEOTIDE SEQUENCE [LARGE SCALE GENOMIC DNA]</scope>
    <source>
        <strain evidence="3 4">CCALA 016</strain>
    </source>
</reference>
<comment type="caution">
    <text evidence="3">The sequence shown here is derived from an EMBL/GenBank/DDBJ whole genome shotgun (WGS) entry which is preliminary data.</text>
</comment>
<dbReference type="CDD" id="cd00143">
    <property type="entry name" value="PP2Cc"/>
    <property type="match status" value="1"/>
</dbReference>
<dbReference type="AlphaFoldDB" id="A0A2T1LXV4"/>
<sequence>MEQKAVTIQCQNLTCLAPNSLANKCCDKCGTPLVRRYLRMLGDWVKTYYRLEELVEDRYLVKAPQVVLDTKPVLAPQAPDEFPSYILPYLKLFPYRWHVPQVYGYIPTPDDRLDMSIWMLEYGTVPIDPSGELQDPDLIPPLTQFWPNATPIRQLYWIWQIAHLWQPFQERHVVSSLLEPSLLRVNGATVQILELAIDRDELDPIQLKQLAQVWSNWIPQSSPEIKNVLEGLCEDLASEKIQNTNQLKAIIDQALQYCAASQQRSYHLYTGTDTGTMREHNEDACYPTSGTALSFDEQKTTLAIVCDGIGGQEGGEIASQLAIKTLQSDLTHIFKNQSNWNWDYLTQTLNQSIGKANDAISRRNDQEKRQERRRMGTTLVMALAHQHQMYIGHVGDSRVYRITSQGCHQITVDDDLASREVRLGYLIYRDAIQYPNAGALVQALGMSSASSLNPTVQRYILDEDCIFLLCSDGLSDYDRVEQYWDSEIVPILTGEKTVAQVGQRLIEIANQKNGHDNSTIALFYCKVQNAINPIQPLNYEEITSKSRPKPVEIDPLATYDTEHDAEAASEFPTEPSFSVQPRVTSPVPLSTPVATPAPAVSPRQSSISPLLLGGLGLLLASLAGFYFWRTSFSTVEVESTPTPSISPAVLPLETLTSGQIVKTITEITLQSATTTDNVQVTASIPLPPNSVVKVIEPPSEQSNIVKLEVCSPVDLQSLQGTITIDGLQNAIVSPTPEEQNQCSIPTPSPSSSPSTN</sequence>
<dbReference type="InterPro" id="IPR036457">
    <property type="entry name" value="PPM-type-like_dom_sf"/>
</dbReference>
<reference evidence="3 4" key="2">
    <citation type="submission" date="2018-03" db="EMBL/GenBank/DDBJ databases">
        <authorList>
            <person name="Keele B.F."/>
        </authorList>
    </citation>
    <scope>NUCLEOTIDE SEQUENCE [LARGE SCALE GENOMIC DNA]</scope>
    <source>
        <strain evidence="3 4">CCALA 016</strain>
    </source>
</reference>
<feature type="compositionally biased region" description="Polar residues" evidence="1">
    <location>
        <begin position="734"/>
        <end position="744"/>
    </location>
</feature>
<dbReference type="EMBL" id="PXOH01000010">
    <property type="protein sequence ID" value="PSF37212.1"/>
    <property type="molecule type" value="Genomic_DNA"/>
</dbReference>
<proteinExistence type="predicted"/>
<dbReference type="SUPFAM" id="SSF81606">
    <property type="entry name" value="PP2C-like"/>
    <property type="match status" value="1"/>
</dbReference>
<dbReference type="RefSeq" id="WP_106456901.1">
    <property type="nucleotide sequence ID" value="NZ_PXOH01000010.1"/>
</dbReference>
<dbReference type="SMART" id="SM00331">
    <property type="entry name" value="PP2C_SIG"/>
    <property type="match status" value="1"/>
</dbReference>
<dbReference type="Proteomes" id="UP000239001">
    <property type="component" value="Unassembled WGS sequence"/>
</dbReference>
<evidence type="ECO:0000259" key="2">
    <source>
        <dbReference type="PROSITE" id="PS51746"/>
    </source>
</evidence>
<evidence type="ECO:0000313" key="4">
    <source>
        <dbReference type="Proteomes" id="UP000239001"/>
    </source>
</evidence>
<evidence type="ECO:0000256" key="1">
    <source>
        <dbReference type="SAM" id="MobiDB-lite"/>
    </source>
</evidence>
<evidence type="ECO:0000313" key="3">
    <source>
        <dbReference type="EMBL" id="PSF37212.1"/>
    </source>
</evidence>
<keyword evidence="4" id="KW-1185">Reference proteome</keyword>
<name>A0A2T1LXV4_9CHRO</name>
<gene>
    <name evidence="3" type="ORF">C7H19_10855</name>
</gene>